<dbReference type="Proteomes" id="UP000275408">
    <property type="component" value="Unassembled WGS sequence"/>
</dbReference>
<evidence type="ECO:0000313" key="2">
    <source>
        <dbReference type="EMBL" id="RMX56947.1"/>
    </source>
</evidence>
<organism evidence="2 3">
    <name type="scientific">Pocillopora damicornis</name>
    <name type="common">Cauliflower coral</name>
    <name type="synonym">Millepora damicornis</name>
    <dbReference type="NCBI Taxonomy" id="46731"/>
    <lineage>
        <taxon>Eukaryota</taxon>
        <taxon>Metazoa</taxon>
        <taxon>Cnidaria</taxon>
        <taxon>Anthozoa</taxon>
        <taxon>Hexacorallia</taxon>
        <taxon>Scleractinia</taxon>
        <taxon>Astrocoeniina</taxon>
        <taxon>Pocilloporidae</taxon>
        <taxon>Pocillopora</taxon>
    </lineage>
</organism>
<reference evidence="2 3" key="1">
    <citation type="journal article" date="2018" name="Sci. Rep.">
        <title>Comparative analysis of the Pocillopora damicornis genome highlights role of immune system in coral evolution.</title>
        <authorList>
            <person name="Cunning R."/>
            <person name="Bay R.A."/>
            <person name="Gillette P."/>
            <person name="Baker A.C."/>
            <person name="Traylor-Knowles N."/>
        </authorList>
    </citation>
    <scope>NUCLEOTIDE SEQUENCE [LARGE SCALE GENOMIC DNA]</scope>
    <source>
        <strain evidence="2">RSMAS</strain>
        <tissue evidence="2">Whole animal</tissue>
    </source>
</reference>
<evidence type="ECO:0000256" key="1">
    <source>
        <dbReference type="SAM" id="MobiDB-lite"/>
    </source>
</evidence>
<gene>
    <name evidence="2" type="ORF">pdam_00011086</name>
</gene>
<sequence>MVYQDQGRNHRKSHIVSHVVDVENACDVIVISLAKYHLKVEEKLVADAESVLADVTGEAIKEMEHNETRQHMGDDRRSNGSSDIINPWRLRPENCHLGLKK</sequence>
<comment type="caution">
    <text evidence="2">The sequence shown here is derived from an EMBL/GenBank/DDBJ whole genome shotgun (WGS) entry which is preliminary data.</text>
</comment>
<accession>A0A3M6UTP5</accession>
<dbReference type="EMBL" id="RCHS01000763">
    <property type="protein sequence ID" value="RMX56947.1"/>
    <property type="molecule type" value="Genomic_DNA"/>
</dbReference>
<dbReference type="AlphaFoldDB" id="A0A3M6UTP5"/>
<name>A0A3M6UTP5_POCDA</name>
<proteinExistence type="predicted"/>
<protein>
    <submittedName>
        <fullName evidence="2">Uncharacterized protein</fullName>
    </submittedName>
</protein>
<keyword evidence="3" id="KW-1185">Reference proteome</keyword>
<feature type="region of interest" description="Disordered" evidence="1">
    <location>
        <begin position="62"/>
        <end position="88"/>
    </location>
</feature>
<feature type="compositionally biased region" description="Basic and acidic residues" evidence="1">
    <location>
        <begin position="62"/>
        <end position="78"/>
    </location>
</feature>
<evidence type="ECO:0000313" key="3">
    <source>
        <dbReference type="Proteomes" id="UP000275408"/>
    </source>
</evidence>